<dbReference type="Proteomes" id="UP001208570">
    <property type="component" value="Unassembled WGS sequence"/>
</dbReference>
<comment type="caution">
    <text evidence="1">The sequence shown here is derived from an EMBL/GenBank/DDBJ whole genome shotgun (WGS) entry which is preliminary data.</text>
</comment>
<dbReference type="EMBL" id="JAODUP010000717">
    <property type="protein sequence ID" value="KAK2144942.1"/>
    <property type="molecule type" value="Genomic_DNA"/>
</dbReference>
<dbReference type="AlphaFoldDB" id="A0AAD9J1Q1"/>
<evidence type="ECO:0000313" key="2">
    <source>
        <dbReference type="Proteomes" id="UP001208570"/>
    </source>
</evidence>
<accession>A0AAD9J1Q1</accession>
<organism evidence="1 2">
    <name type="scientific">Paralvinella palmiformis</name>
    <dbReference type="NCBI Taxonomy" id="53620"/>
    <lineage>
        <taxon>Eukaryota</taxon>
        <taxon>Metazoa</taxon>
        <taxon>Spiralia</taxon>
        <taxon>Lophotrochozoa</taxon>
        <taxon>Annelida</taxon>
        <taxon>Polychaeta</taxon>
        <taxon>Sedentaria</taxon>
        <taxon>Canalipalpata</taxon>
        <taxon>Terebellida</taxon>
        <taxon>Terebelliformia</taxon>
        <taxon>Alvinellidae</taxon>
        <taxon>Paralvinella</taxon>
    </lineage>
</organism>
<proteinExistence type="predicted"/>
<evidence type="ECO:0000313" key="1">
    <source>
        <dbReference type="EMBL" id="KAK2144942.1"/>
    </source>
</evidence>
<gene>
    <name evidence="1" type="ORF">LSH36_717g01014</name>
</gene>
<reference evidence="1" key="1">
    <citation type="journal article" date="2023" name="Mol. Biol. Evol.">
        <title>Third-Generation Sequencing Reveals the Adaptive Role of the Epigenome in Three Deep-Sea Polychaetes.</title>
        <authorList>
            <person name="Perez M."/>
            <person name="Aroh O."/>
            <person name="Sun Y."/>
            <person name="Lan Y."/>
            <person name="Juniper S.K."/>
            <person name="Young C.R."/>
            <person name="Angers B."/>
            <person name="Qian P.Y."/>
        </authorList>
    </citation>
    <scope>NUCLEOTIDE SEQUENCE</scope>
    <source>
        <strain evidence="1">P08H-3</strain>
    </source>
</reference>
<sequence>MMTSHIARQLAIIGDEVNDLYRREFAGIMRDIDVTLNGNHGNAANSLYRFVYEGLFCDATVKRLSSLVSLISPDKQSSIAVDKQPQITAVLSPYELRQMIRVSEDILRRYDVIADQPRSRGRSETTITHPLSRYDVISWLT</sequence>
<keyword evidence="2" id="KW-1185">Reference proteome</keyword>
<dbReference type="InterPro" id="IPR036834">
    <property type="entry name" value="Bcl-2-like_sf"/>
</dbReference>
<dbReference type="Gene3D" id="1.10.437.10">
    <property type="entry name" value="Blc2-like"/>
    <property type="match status" value="1"/>
</dbReference>
<protein>
    <submittedName>
        <fullName evidence="1">Uncharacterized protein</fullName>
    </submittedName>
</protein>
<dbReference type="GO" id="GO:0042981">
    <property type="term" value="P:regulation of apoptotic process"/>
    <property type="evidence" value="ECO:0007669"/>
    <property type="project" value="InterPro"/>
</dbReference>
<name>A0AAD9J1Q1_9ANNE</name>